<dbReference type="Gene3D" id="2.60.40.10">
    <property type="entry name" value="Immunoglobulins"/>
    <property type="match status" value="1"/>
</dbReference>
<dbReference type="Pfam" id="PF07495">
    <property type="entry name" value="Y_Y_Y"/>
    <property type="match status" value="1"/>
</dbReference>
<dbReference type="InterPro" id="IPR011123">
    <property type="entry name" value="Y_Y_Y"/>
</dbReference>
<evidence type="ECO:0000313" key="6">
    <source>
        <dbReference type="Proteomes" id="UP001597013"/>
    </source>
</evidence>
<reference evidence="6" key="1">
    <citation type="journal article" date="2019" name="Int. J. Syst. Evol. Microbiol.">
        <title>The Global Catalogue of Microorganisms (GCM) 10K type strain sequencing project: providing services to taxonomists for standard genome sequencing and annotation.</title>
        <authorList>
            <consortium name="The Broad Institute Genomics Platform"/>
            <consortium name="The Broad Institute Genome Sequencing Center for Infectious Disease"/>
            <person name="Wu L."/>
            <person name="Ma J."/>
        </authorList>
    </citation>
    <scope>NUCLEOTIDE SEQUENCE [LARGE SCALE GENOMIC DNA]</scope>
    <source>
        <strain evidence="6">CCUG 62215</strain>
    </source>
</reference>
<dbReference type="RefSeq" id="WP_386127935.1">
    <property type="nucleotide sequence ID" value="NZ_JBHTJL010000009.1"/>
</dbReference>
<feature type="signal peptide" evidence="3">
    <location>
        <begin position="1"/>
        <end position="25"/>
    </location>
</feature>
<dbReference type="Gene3D" id="2.130.10.10">
    <property type="entry name" value="YVTN repeat-like/Quinoprotein amine dehydrogenase"/>
    <property type="match status" value="1"/>
</dbReference>
<feature type="domain" description="HTH luxR-type" evidence="4">
    <location>
        <begin position="875"/>
        <end position="939"/>
    </location>
</feature>
<dbReference type="PROSITE" id="PS50043">
    <property type="entry name" value="HTH_LUXR_2"/>
    <property type="match status" value="1"/>
</dbReference>
<accession>A0ABW3N6I5</accession>
<dbReference type="EMBL" id="JBHTJL010000009">
    <property type="protein sequence ID" value="MFD1062250.1"/>
    <property type="molecule type" value="Genomic_DNA"/>
</dbReference>
<dbReference type="SUPFAM" id="SSF46894">
    <property type="entry name" value="C-terminal effector domain of the bipartite response regulators"/>
    <property type="match status" value="1"/>
</dbReference>
<dbReference type="InterPro" id="IPR016032">
    <property type="entry name" value="Sig_transdc_resp-reg_C-effctor"/>
</dbReference>
<evidence type="ECO:0000256" key="1">
    <source>
        <dbReference type="SAM" id="Coils"/>
    </source>
</evidence>
<keyword evidence="1" id="KW-0175">Coiled coil</keyword>
<keyword evidence="3" id="KW-0732">Signal</keyword>
<feature type="coiled-coil region" evidence="1">
    <location>
        <begin position="775"/>
        <end position="802"/>
    </location>
</feature>
<evidence type="ECO:0000256" key="2">
    <source>
        <dbReference type="SAM" id="Phobius"/>
    </source>
</evidence>
<sequence length="939" mass="108869">MKYFKKTFIQCSLLAVLFLFLESNAQELPPIQLYSPQDYQADDQNWSISQDENEIIYIANNKGLLEFNGARWTLNKSPNQSIVRSVAVIDSLVYTGSYMDFGFWKRDTYGNLNYISLVNKLEEELAEDEEFWNIISYNKFVLFQSLDKIYIYNTVDETFKIIESKSGIHKAFKIENSIYFQDVEAGVFKIENGKPMLFTADAAIKDKLLINIFKNDEELLFQTKEDGFYRFKNNNFEKWQIPSNDKLSQISAYNSIRLKDGSFIIGTISRGLLQLDASGTSILQINKGNGLSNNTVLSAFQDISGNLWLGLDNGIAMLNLNSPYKMFRDTQGVLGTVYTSEKIEDDLYLGTNQGLFSKTNTNNKQFLLIPNTKGQVWSLKEIDGTLFCSHDKGTLIVDDNKVVSVVNNVGTWLVKPALNRSNIFLTGNYDGLNVLQKAKDGTVYYKNKIKGFNISSRYFEFINPTQILVSHEYKGVFLLTLDDALTKVNSFKKLNIEKGIGSSLVKFNDDVYYAYEKGIFRFNKSLNQFEETKLFSNYFKKSNYVSGKFVFDESNSRVWNFFKNQLTFFESGKLTEEPVFKVIDLPSAVRNSKPGFENILYLSTNEYLLGATNGYVIINTSKNFEKEYFISIDKILFSQKLQNYNQIDLSKDLKFENKQNNFRFNYSISNFSKLSPTLYQYRLKGIYDSWSDWSSVTEAHFENLPHGNYTFEVRARVGNQLSLNTASYSFEIDKPWYLQPLAIISYVFLFLILATTIQYFNRLYFKNQQKRIVKAKEKELEINELESQKQLMAFKNETLQKDIENKNRELGLSTMTLIRKNEFLNSLKKELATVEDKNDLNKITKIIDKNINNNEDWKFFEEAFNNADKDFLKKIKKKHPSLTPNDLKLCAYLRLNLSSKEIAPLLNISHRSVEVKRYRLRKKMELPHEASLTNYIIEI</sequence>
<evidence type="ECO:0000313" key="5">
    <source>
        <dbReference type="EMBL" id="MFD1062250.1"/>
    </source>
</evidence>
<dbReference type="InterPro" id="IPR036388">
    <property type="entry name" value="WH-like_DNA-bd_sf"/>
</dbReference>
<proteinExistence type="predicted"/>
<dbReference type="InterPro" id="IPR000792">
    <property type="entry name" value="Tscrpt_reg_LuxR_C"/>
</dbReference>
<feature type="transmembrane region" description="Helical" evidence="2">
    <location>
        <begin position="736"/>
        <end position="760"/>
    </location>
</feature>
<keyword evidence="2" id="KW-1133">Transmembrane helix</keyword>
<evidence type="ECO:0000256" key="3">
    <source>
        <dbReference type="SAM" id="SignalP"/>
    </source>
</evidence>
<dbReference type="SMART" id="SM00421">
    <property type="entry name" value="HTH_LUXR"/>
    <property type="match status" value="1"/>
</dbReference>
<protein>
    <submittedName>
        <fullName evidence="5">Triple tyrosine motif-containing protein</fullName>
    </submittedName>
</protein>
<dbReference type="InterPro" id="IPR013783">
    <property type="entry name" value="Ig-like_fold"/>
</dbReference>
<organism evidence="5 6">
    <name type="scientific">Winogradskyella litorisediminis</name>
    <dbReference type="NCBI Taxonomy" id="1156618"/>
    <lineage>
        <taxon>Bacteria</taxon>
        <taxon>Pseudomonadati</taxon>
        <taxon>Bacteroidota</taxon>
        <taxon>Flavobacteriia</taxon>
        <taxon>Flavobacteriales</taxon>
        <taxon>Flavobacteriaceae</taxon>
        <taxon>Winogradskyella</taxon>
    </lineage>
</organism>
<evidence type="ECO:0000259" key="4">
    <source>
        <dbReference type="PROSITE" id="PS50043"/>
    </source>
</evidence>
<keyword evidence="6" id="KW-1185">Reference proteome</keyword>
<keyword evidence="2" id="KW-0812">Transmembrane</keyword>
<gene>
    <name evidence="5" type="ORF">ACFQ1Q_03250</name>
</gene>
<dbReference type="InterPro" id="IPR015943">
    <property type="entry name" value="WD40/YVTN_repeat-like_dom_sf"/>
</dbReference>
<keyword evidence="2" id="KW-0472">Membrane</keyword>
<feature type="chain" id="PRO_5046125769" evidence="3">
    <location>
        <begin position="26"/>
        <end position="939"/>
    </location>
</feature>
<dbReference type="Gene3D" id="1.10.10.10">
    <property type="entry name" value="Winged helix-like DNA-binding domain superfamily/Winged helix DNA-binding domain"/>
    <property type="match status" value="1"/>
</dbReference>
<name>A0ABW3N6I5_9FLAO</name>
<comment type="caution">
    <text evidence="5">The sequence shown here is derived from an EMBL/GenBank/DDBJ whole genome shotgun (WGS) entry which is preliminary data.</text>
</comment>
<dbReference type="Proteomes" id="UP001597013">
    <property type="component" value="Unassembled WGS sequence"/>
</dbReference>